<dbReference type="Pfam" id="PF23744">
    <property type="entry name" value="ARM_LRRK2"/>
    <property type="match status" value="1"/>
</dbReference>
<name>A0A7S2VEZ6_9STRA</name>
<evidence type="ECO:0000256" key="2">
    <source>
        <dbReference type="SAM" id="MobiDB-lite"/>
    </source>
</evidence>
<feature type="domain" description="LRRK2 ARM repeat" evidence="3">
    <location>
        <begin position="236"/>
        <end position="362"/>
    </location>
</feature>
<dbReference type="SMART" id="SM00185">
    <property type="entry name" value="ARM"/>
    <property type="match status" value="4"/>
</dbReference>
<dbReference type="PANTHER" id="PTHR22895:SF0">
    <property type="entry name" value="ARMADILLO REPEAT-CONTAINING PROTEIN 6"/>
    <property type="match status" value="1"/>
</dbReference>
<sequence length="399" mass="43246">MEDIDMAFGHMMAGPSSAASVPPSTTTASFAGTGSHGTPSQYTASYASPPSRTPAFVSSDASATGLYTMPSSYRSPMPPPPGPLPSSAATYIPAEAMDGMMSMAAVNAIDSDVIQQEVRLGIATLANLAQDVTTDRVDTFRSADTISTILSGMWRFERDEMVQENGVQFLHYLTHPASHSHLRALIMSLGGISTVLRAMHLFPTTLSLQQTCCTFISKMVTHDPVALDSIITLQGMDLVVLAMRMHRLEERIQEAACQALESMMRLGEGLEMDIVSGGGMEAILHAMWQFEGNSLVQQNGCSSMGLLCAQDDGNKRLALEAGVIETVLGAMQRHPQNNEIQRAGCVALYNISNNYGAALRRCLEENAVSVVRQASHHDEESANRLLRSLRIQRYRSRVF</sequence>
<feature type="region of interest" description="Disordered" evidence="2">
    <location>
        <begin position="14"/>
        <end position="55"/>
    </location>
</feature>
<dbReference type="InterPro" id="IPR000225">
    <property type="entry name" value="Armadillo"/>
</dbReference>
<dbReference type="EMBL" id="HBHT01008554">
    <property type="protein sequence ID" value="CAD9951974.1"/>
    <property type="molecule type" value="Transcribed_RNA"/>
</dbReference>
<accession>A0A7S2VEZ6</accession>
<dbReference type="SUPFAM" id="SSF48371">
    <property type="entry name" value="ARM repeat"/>
    <property type="match status" value="1"/>
</dbReference>
<dbReference type="Gene3D" id="1.25.10.10">
    <property type="entry name" value="Leucine-rich Repeat Variant"/>
    <property type="match status" value="1"/>
</dbReference>
<evidence type="ECO:0000313" key="4">
    <source>
        <dbReference type="EMBL" id="CAD9951974.1"/>
    </source>
</evidence>
<evidence type="ECO:0000256" key="1">
    <source>
        <dbReference type="ARBA" id="ARBA00022737"/>
    </source>
</evidence>
<proteinExistence type="predicted"/>
<dbReference type="PANTHER" id="PTHR22895">
    <property type="entry name" value="ARMADILLO REPEAT-CONTAINING PROTEIN 6"/>
    <property type="match status" value="1"/>
</dbReference>
<feature type="compositionally biased region" description="Polar residues" evidence="2">
    <location>
        <begin position="39"/>
        <end position="50"/>
    </location>
</feature>
<evidence type="ECO:0000259" key="3">
    <source>
        <dbReference type="Pfam" id="PF23744"/>
    </source>
</evidence>
<gene>
    <name evidence="4" type="ORF">APAL1065_LOCUS5735</name>
</gene>
<keyword evidence="1" id="KW-0677">Repeat</keyword>
<dbReference type="InterPro" id="IPR056597">
    <property type="entry name" value="ARM_LRRK2"/>
</dbReference>
<organism evidence="4">
    <name type="scientific">Entomoneis paludosa</name>
    <dbReference type="NCBI Taxonomy" id="265537"/>
    <lineage>
        <taxon>Eukaryota</taxon>
        <taxon>Sar</taxon>
        <taxon>Stramenopiles</taxon>
        <taxon>Ochrophyta</taxon>
        <taxon>Bacillariophyta</taxon>
        <taxon>Bacillariophyceae</taxon>
        <taxon>Bacillariophycidae</taxon>
        <taxon>Entomoneidaceae</taxon>
        <taxon>Entomoneis</taxon>
    </lineage>
</organism>
<protein>
    <recommendedName>
        <fullName evidence="3">LRRK2 ARM repeat domain-containing protein</fullName>
    </recommendedName>
</protein>
<reference evidence="4" key="1">
    <citation type="submission" date="2021-01" db="EMBL/GenBank/DDBJ databases">
        <authorList>
            <person name="Corre E."/>
            <person name="Pelletier E."/>
            <person name="Niang G."/>
            <person name="Scheremetjew M."/>
            <person name="Finn R."/>
            <person name="Kale V."/>
            <person name="Holt S."/>
            <person name="Cochrane G."/>
            <person name="Meng A."/>
            <person name="Brown T."/>
            <person name="Cohen L."/>
        </authorList>
    </citation>
    <scope>NUCLEOTIDE SEQUENCE</scope>
    <source>
        <strain evidence="4">CCMP125</strain>
    </source>
</reference>
<dbReference type="InterPro" id="IPR011989">
    <property type="entry name" value="ARM-like"/>
</dbReference>
<feature type="compositionally biased region" description="Low complexity" evidence="2">
    <location>
        <begin position="15"/>
        <end position="38"/>
    </location>
</feature>
<dbReference type="InterPro" id="IPR016024">
    <property type="entry name" value="ARM-type_fold"/>
</dbReference>
<dbReference type="AlphaFoldDB" id="A0A7S2VEZ6"/>